<dbReference type="SMART" id="SM00448">
    <property type="entry name" value="REC"/>
    <property type="match status" value="1"/>
</dbReference>
<evidence type="ECO:0000256" key="1">
    <source>
        <dbReference type="ARBA" id="ARBA00023125"/>
    </source>
</evidence>
<sequence length="246" mass="28483">MKVKCLIIDDEPLAINVIKKHLESFDNFEVLFTCNNAVEAFNLLAQNTIDLVFMDINMPKINGIEFIRNLKDPPMIIVTTAYREYAVESFELDVVDYLVKPISFKRLMKAVHKVTRIINDKLESEGGKSTLTSEESTKRRESYIFVKVNKKMVKIYFDDILYVESLKDYVSIKTIYEDYITHFNLSAITKLLPKHLFIRIHRSYTIALNKVKVVDGNCIQISDKMLPIGRNFVKDAKSIILNGFEN</sequence>
<dbReference type="Gene3D" id="3.40.50.2300">
    <property type="match status" value="1"/>
</dbReference>
<name>A0ABW5NDN3_9FLAO</name>
<dbReference type="Proteomes" id="UP001597459">
    <property type="component" value="Unassembled WGS sequence"/>
</dbReference>
<keyword evidence="6" id="KW-1185">Reference proteome</keyword>
<dbReference type="PANTHER" id="PTHR48111:SF17">
    <property type="entry name" value="TRANSCRIPTIONAL REGULATORY PROTEIN YPDB"/>
    <property type="match status" value="1"/>
</dbReference>
<feature type="modified residue" description="4-aspartylphosphate" evidence="2">
    <location>
        <position position="55"/>
    </location>
</feature>
<dbReference type="SMART" id="SM00850">
    <property type="entry name" value="LytTR"/>
    <property type="match status" value="1"/>
</dbReference>
<keyword evidence="1" id="KW-0238">DNA-binding</keyword>
<dbReference type="PANTHER" id="PTHR48111">
    <property type="entry name" value="REGULATOR OF RPOS"/>
    <property type="match status" value="1"/>
</dbReference>
<dbReference type="RefSeq" id="WP_176030047.1">
    <property type="nucleotide sequence ID" value="NZ_JBHSJV010000001.1"/>
</dbReference>
<comment type="caution">
    <text evidence="5">The sequence shown here is derived from an EMBL/GenBank/DDBJ whole genome shotgun (WGS) entry which is preliminary data.</text>
</comment>
<dbReference type="EMBL" id="JBHULX010000039">
    <property type="protein sequence ID" value="MFD2592979.1"/>
    <property type="molecule type" value="Genomic_DNA"/>
</dbReference>
<feature type="domain" description="Response regulatory" evidence="3">
    <location>
        <begin position="4"/>
        <end position="115"/>
    </location>
</feature>
<dbReference type="PROSITE" id="PS50930">
    <property type="entry name" value="HTH_LYTTR"/>
    <property type="match status" value="1"/>
</dbReference>
<keyword evidence="2" id="KW-0597">Phosphoprotein</keyword>
<dbReference type="Pfam" id="PF00072">
    <property type="entry name" value="Response_reg"/>
    <property type="match status" value="1"/>
</dbReference>
<dbReference type="InterPro" id="IPR001789">
    <property type="entry name" value="Sig_transdc_resp-reg_receiver"/>
</dbReference>
<dbReference type="Pfam" id="PF04397">
    <property type="entry name" value="LytTR"/>
    <property type="match status" value="1"/>
</dbReference>
<dbReference type="InterPro" id="IPR011006">
    <property type="entry name" value="CheY-like_superfamily"/>
</dbReference>
<feature type="domain" description="HTH LytTR-type" evidence="4">
    <location>
        <begin position="144"/>
        <end position="242"/>
    </location>
</feature>
<organism evidence="5 6">
    <name type="scientific">Aquimarina hainanensis</name>
    <dbReference type="NCBI Taxonomy" id="1578017"/>
    <lineage>
        <taxon>Bacteria</taxon>
        <taxon>Pseudomonadati</taxon>
        <taxon>Bacteroidota</taxon>
        <taxon>Flavobacteriia</taxon>
        <taxon>Flavobacteriales</taxon>
        <taxon>Flavobacteriaceae</taxon>
        <taxon>Aquimarina</taxon>
    </lineage>
</organism>
<gene>
    <name evidence="5" type="ORF">ACFSTE_19225</name>
</gene>
<accession>A0ABW5NDN3</accession>
<evidence type="ECO:0000313" key="6">
    <source>
        <dbReference type="Proteomes" id="UP001597459"/>
    </source>
</evidence>
<proteinExistence type="predicted"/>
<dbReference type="InterPro" id="IPR007492">
    <property type="entry name" value="LytTR_DNA-bd_dom"/>
</dbReference>
<evidence type="ECO:0000256" key="2">
    <source>
        <dbReference type="PROSITE-ProRule" id="PRU00169"/>
    </source>
</evidence>
<dbReference type="InterPro" id="IPR039420">
    <property type="entry name" value="WalR-like"/>
</dbReference>
<dbReference type="Gene3D" id="2.40.50.1020">
    <property type="entry name" value="LytTr DNA-binding domain"/>
    <property type="match status" value="1"/>
</dbReference>
<evidence type="ECO:0000259" key="3">
    <source>
        <dbReference type="PROSITE" id="PS50110"/>
    </source>
</evidence>
<reference evidence="6" key="1">
    <citation type="journal article" date="2019" name="Int. J. Syst. Evol. Microbiol.">
        <title>The Global Catalogue of Microorganisms (GCM) 10K type strain sequencing project: providing services to taxonomists for standard genome sequencing and annotation.</title>
        <authorList>
            <consortium name="The Broad Institute Genomics Platform"/>
            <consortium name="The Broad Institute Genome Sequencing Center for Infectious Disease"/>
            <person name="Wu L."/>
            <person name="Ma J."/>
        </authorList>
    </citation>
    <scope>NUCLEOTIDE SEQUENCE [LARGE SCALE GENOMIC DNA]</scope>
    <source>
        <strain evidence="6">KCTC 42423</strain>
    </source>
</reference>
<dbReference type="PROSITE" id="PS50110">
    <property type="entry name" value="RESPONSE_REGULATORY"/>
    <property type="match status" value="1"/>
</dbReference>
<protein>
    <submittedName>
        <fullName evidence="5">LytR/AlgR family response regulator transcription factor</fullName>
    </submittedName>
</protein>
<evidence type="ECO:0000313" key="5">
    <source>
        <dbReference type="EMBL" id="MFD2592979.1"/>
    </source>
</evidence>
<evidence type="ECO:0000259" key="4">
    <source>
        <dbReference type="PROSITE" id="PS50930"/>
    </source>
</evidence>
<dbReference type="SUPFAM" id="SSF52172">
    <property type="entry name" value="CheY-like"/>
    <property type="match status" value="1"/>
</dbReference>